<proteinExistence type="inferred from homology"/>
<dbReference type="CDD" id="cd02893">
    <property type="entry name" value="FTase"/>
    <property type="match status" value="1"/>
</dbReference>
<feature type="domain" description="Prenyltransferase alpha-alpha toroid" evidence="11">
    <location>
        <begin position="122"/>
        <end position="462"/>
    </location>
</feature>
<accession>A0ABR4A5P7</accession>
<dbReference type="EMBL" id="JBEFKJ010000019">
    <property type="protein sequence ID" value="KAL2040809.1"/>
    <property type="molecule type" value="Genomic_DNA"/>
</dbReference>
<dbReference type="InterPro" id="IPR045089">
    <property type="entry name" value="PGGT1B-like"/>
</dbReference>
<keyword evidence="4 9" id="KW-0637">Prenyltransferase</keyword>
<dbReference type="Gene3D" id="1.50.10.20">
    <property type="match status" value="1"/>
</dbReference>
<dbReference type="InterPro" id="IPR008930">
    <property type="entry name" value="Terpenoid_cyclase/PrenylTrfase"/>
</dbReference>
<keyword evidence="8 9" id="KW-0862">Zinc</keyword>
<evidence type="ECO:0000256" key="5">
    <source>
        <dbReference type="ARBA" id="ARBA00022679"/>
    </source>
</evidence>
<name>A0ABR4A5P7_9LECA</name>
<evidence type="ECO:0000256" key="1">
    <source>
        <dbReference type="ARBA" id="ARBA00010497"/>
    </source>
</evidence>
<comment type="cofactor">
    <cofactor evidence="9">
        <name>Zn(2+)</name>
        <dbReference type="ChEBI" id="CHEBI:29105"/>
    </cofactor>
    <text evidence="9">Binds 1 zinc ion per subunit.</text>
</comment>
<dbReference type="SUPFAM" id="SSF48239">
    <property type="entry name" value="Terpenoid cyclases/Protein prenyltransferases"/>
    <property type="match status" value="1"/>
</dbReference>
<dbReference type="InterPro" id="IPR001330">
    <property type="entry name" value="Prenyltrans"/>
</dbReference>
<dbReference type="InterPro" id="IPR026872">
    <property type="entry name" value="FTB"/>
</dbReference>
<comment type="caution">
    <text evidence="12">The sequence shown here is derived from an EMBL/GenBank/DDBJ whole genome shotgun (WGS) entry which is preliminary data.</text>
</comment>
<evidence type="ECO:0000259" key="11">
    <source>
        <dbReference type="Pfam" id="PF00432"/>
    </source>
</evidence>
<comment type="similarity">
    <text evidence="1 9">Belongs to the protein prenyltransferase subunit beta family.</text>
</comment>
<evidence type="ECO:0000256" key="6">
    <source>
        <dbReference type="ARBA" id="ARBA00022723"/>
    </source>
</evidence>
<protein>
    <recommendedName>
        <fullName evidence="3 9">Protein farnesyltransferase subunit beta</fullName>
        <shortName evidence="9">FTase-beta</shortName>
        <ecNumber evidence="2 9">2.5.1.58</ecNumber>
    </recommendedName>
</protein>
<evidence type="ECO:0000256" key="3">
    <source>
        <dbReference type="ARBA" id="ARBA00015798"/>
    </source>
</evidence>
<evidence type="ECO:0000256" key="2">
    <source>
        <dbReference type="ARBA" id="ARBA00012702"/>
    </source>
</evidence>
<dbReference type="EC" id="2.5.1.58" evidence="2 9"/>
<keyword evidence="5 9" id="KW-0808">Transferase</keyword>
<dbReference type="PANTHER" id="PTHR11774">
    <property type="entry name" value="GERANYLGERANYL TRANSFERASE TYPE BETA SUBUNIT"/>
    <property type="match status" value="1"/>
</dbReference>
<organism evidence="12 13">
    <name type="scientific">Stereocaulon virgatum</name>
    <dbReference type="NCBI Taxonomy" id="373712"/>
    <lineage>
        <taxon>Eukaryota</taxon>
        <taxon>Fungi</taxon>
        <taxon>Dikarya</taxon>
        <taxon>Ascomycota</taxon>
        <taxon>Pezizomycotina</taxon>
        <taxon>Lecanoromycetes</taxon>
        <taxon>OSLEUM clade</taxon>
        <taxon>Lecanoromycetidae</taxon>
        <taxon>Lecanorales</taxon>
        <taxon>Lecanorineae</taxon>
        <taxon>Stereocaulaceae</taxon>
        <taxon>Stereocaulon</taxon>
    </lineage>
</organism>
<evidence type="ECO:0000256" key="9">
    <source>
        <dbReference type="RuleBase" id="RU365056"/>
    </source>
</evidence>
<gene>
    <name evidence="12" type="ORF">N7G274_006267</name>
</gene>
<keyword evidence="7" id="KW-0677">Repeat</keyword>
<keyword evidence="6 9" id="KW-0479">Metal-binding</keyword>
<evidence type="ECO:0000256" key="8">
    <source>
        <dbReference type="ARBA" id="ARBA00022833"/>
    </source>
</evidence>
<dbReference type="PANTHER" id="PTHR11774:SF6">
    <property type="entry name" value="PROTEIN FARNESYLTRANSFERASE SUBUNIT BETA"/>
    <property type="match status" value="1"/>
</dbReference>
<evidence type="ECO:0000313" key="12">
    <source>
        <dbReference type="EMBL" id="KAL2040809.1"/>
    </source>
</evidence>
<evidence type="ECO:0000256" key="4">
    <source>
        <dbReference type="ARBA" id="ARBA00022602"/>
    </source>
</evidence>
<comment type="function">
    <text evidence="9">Catalyzes the transfer of a farnesyl moiety from farnesyl diphosphate to a cysteine at the fourth position from the C-terminus of several proteins. The beta subunit is responsible for peptide-binding.</text>
</comment>
<dbReference type="Proteomes" id="UP001590950">
    <property type="component" value="Unassembled WGS sequence"/>
</dbReference>
<feature type="region of interest" description="Disordered" evidence="10">
    <location>
        <begin position="25"/>
        <end position="44"/>
    </location>
</feature>
<sequence>MRTKPKRRKVIHKSRSRTPLRQLHRRDGYENHMASDRAVDRDEQEELISRDGTDPLSLEATFDQAEGRLQVPDLYTTLPPIKDTLTTDTSVSQDNIIQRCLPHLSASGSSVFSVNGQGIPSLERENHIDFLHSTIENARYIPYDSVRPWVLYWSLTALSLLGENVETYQQRVVETLSACQNLGGGFGAGHGQLSHVATSYAAVLSLAIVGGSESLDMIGRRALWRWLGQLKQSDGGFSLCVGGEEDVRGAYCSMTIISLLALPLELPPNAPTRARGFASFLDGLPEYLSRCQTFEGGISGRPQSEAHGAYAFCALACLCIIGSPREMLPKYLDLPLLISWLSSRQHAPEGGFSGRTNKLVDGCYSHWVGGCWPLIEAAMNASQTSGSTTTPKIRSWYSQEGLTRYILSCCQADDGGMRDKPNTIPDAYHTCYTLAGLSATQHYSCYSGTRNAEAGYPLNSAFHWDSSKKGPQRDMNKGEDFGDARTMLGSLHPIYVIPWGAVERCHGLFSQKTRF</sequence>
<keyword evidence="13" id="KW-1185">Reference proteome</keyword>
<evidence type="ECO:0000256" key="7">
    <source>
        <dbReference type="ARBA" id="ARBA00022737"/>
    </source>
</evidence>
<dbReference type="Pfam" id="PF00432">
    <property type="entry name" value="Prenyltrans"/>
    <property type="match status" value="1"/>
</dbReference>
<comment type="catalytic activity">
    <reaction evidence="9">
        <text>L-cysteinyl-[protein] + (2E,6E)-farnesyl diphosphate = S-(2E,6E)-farnesyl-L-cysteinyl-[protein] + diphosphate</text>
        <dbReference type="Rhea" id="RHEA:13345"/>
        <dbReference type="Rhea" id="RHEA-COMP:10131"/>
        <dbReference type="Rhea" id="RHEA-COMP:11535"/>
        <dbReference type="ChEBI" id="CHEBI:29950"/>
        <dbReference type="ChEBI" id="CHEBI:33019"/>
        <dbReference type="ChEBI" id="CHEBI:86019"/>
        <dbReference type="ChEBI" id="CHEBI:175763"/>
    </reaction>
</comment>
<reference evidence="12 13" key="1">
    <citation type="submission" date="2024-09" db="EMBL/GenBank/DDBJ databases">
        <title>Rethinking Asexuality: The Enigmatic Case of Functional Sexual Genes in Lepraria (Stereocaulaceae).</title>
        <authorList>
            <person name="Doellman M."/>
            <person name="Sun Y."/>
            <person name="Barcenas-Pena A."/>
            <person name="Lumbsch H.T."/>
            <person name="Grewe F."/>
        </authorList>
    </citation>
    <scope>NUCLEOTIDE SEQUENCE [LARGE SCALE GENOMIC DNA]</scope>
    <source>
        <strain evidence="12 13">Mercado 3170</strain>
    </source>
</reference>
<evidence type="ECO:0000313" key="13">
    <source>
        <dbReference type="Proteomes" id="UP001590950"/>
    </source>
</evidence>
<evidence type="ECO:0000256" key="10">
    <source>
        <dbReference type="SAM" id="MobiDB-lite"/>
    </source>
</evidence>
<comment type="subunit">
    <text evidence="9">Heterodimer of an alpha and a beta subunit.</text>
</comment>